<evidence type="ECO:0000256" key="3">
    <source>
        <dbReference type="SAM" id="MobiDB-lite"/>
    </source>
</evidence>
<name>A0A8T0G0P7_ARGBR</name>
<organism evidence="5 6">
    <name type="scientific">Argiope bruennichi</name>
    <name type="common">Wasp spider</name>
    <name type="synonym">Aranea bruennichi</name>
    <dbReference type="NCBI Taxonomy" id="94029"/>
    <lineage>
        <taxon>Eukaryota</taxon>
        <taxon>Metazoa</taxon>
        <taxon>Ecdysozoa</taxon>
        <taxon>Arthropoda</taxon>
        <taxon>Chelicerata</taxon>
        <taxon>Arachnida</taxon>
        <taxon>Araneae</taxon>
        <taxon>Araneomorphae</taxon>
        <taxon>Entelegynae</taxon>
        <taxon>Araneoidea</taxon>
        <taxon>Araneidae</taxon>
        <taxon>Argiope</taxon>
    </lineage>
</organism>
<evidence type="ECO:0000313" key="5">
    <source>
        <dbReference type="EMBL" id="KAF8796904.1"/>
    </source>
</evidence>
<dbReference type="InterPro" id="IPR011515">
    <property type="entry name" value="Shugoshin_C"/>
</dbReference>
<feature type="region of interest" description="Disordered" evidence="3">
    <location>
        <begin position="1222"/>
        <end position="1249"/>
    </location>
</feature>
<dbReference type="EMBL" id="JABXBU010000001">
    <property type="protein sequence ID" value="KAF8796904.1"/>
    <property type="molecule type" value="Genomic_DNA"/>
</dbReference>
<feature type="region of interest" description="Disordered" evidence="3">
    <location>
        <begin position="836"/>
        <end position="918"/>
    </location>
</feature>
<feature type="compositionally biased region" description="Basic residues" evidence="3">
    <location>
        <begin position="1138"/>
        <end position="1147"/>
    </location>
</feature>
<dbReference type="GO" id="GO:0005634">
    <property type="term" value="C:nucleus"/>
    <property type="evidence" value="ECO:0007669"/>
    <property type="project" value="InterPro"/>
</dbReference>
<reference evidence="5" key="1">
    <citation type="journal article" date="2020" name="bioRxiv">
        <title>Chromosome-level reference genome of the European wasp spider Argiope bruennichi: a resource for studies on range expansion and evolutionary adaptation.</title>
        <authorList>
            <person name="Sheffer M.M."/>
            <person name="Hoppe A."/>
            <person name="Krehenwinkel H."/>
            <person name="Uhl G."/>
            <person name="Kuss A.W."/>
            <person name="Jensen L."/>
            <person name="Jensen C."/>
            <person name="Gillespie R.G."/>
            <person name="Hoff K.J."/>
            <person name="Prost S."/>
        </authorList>
    </citation>
    <scope>NUCLEOTIDE SEQUENCE</scope>
</reference>
<dbReference type="Pfam" id="PF07557">
    <property type="entry name" value="Shugoshin_C"/>
    <property type="match status" value="1"/>
</dbReference>
<feature type="compositionally biased region" description="Basic residues" evidence="3">
    <location>
        <begin position="902"/>
        <end position="911"/>
    </location>
</feature>
<feature type="region of interest" description="Disordered" evidence="3">
    <location>
        <begin position="197"/>
        <end position="238"/>
    </location>
</feature>
<sequence>MNRRSKRTNKKKAIPLYFQKSHSNSQFLITANYKHQIKLLKKTNKELASSLQDIRCRAADQERALAECNRENTQMMFVKMKIKDIVETVQKLVTDLGEVYDVIDGKSFDFLKNCSASHQEARLQIRNPSISTIEESASSSIIEQDLNKEENLCIESSTIPPRNNLPSVTPSFFDADSSRTEIYNVPLVLASEQKLQNVSNENQSAVTRSSKSLERTGSTPLDPDSPPTPQPPVLPPNFQLSIESRSLLDLSKLKPITTTESKKSADFLKPQLITSPFAIKNAGKSTISKIPVKKPTASINSDSPQLSIPSDHMNRRKTFVVEEKDEEPQRSLPPSDRRGTFVLKSSADNAKSDIISDRRGTFVLNTLADNTKSEEIFDRRATYFIPSQPEEQPDSSPPKAVENHIPVQNAAPNQTILLCEDMELTEIIPIQNQSHQFIPSVPLWNEKLETKETGLSGLKFSASVSNQISCANSLVKQFPASNINSSKQFEISTTHEFAKEAKDQNAVSVKKNEDNKSLVSFVVPKTELLTKVTAPAQDVNSTDSQQKRNKEKDVIKKISNKEINTNIKCPAKELPSPIATFVKPDMSIQEKIFHSISGINALSDKNKQALDTIHLTEDDRKKSTALKRSLSKNQFTVEKIMVNEVVESLETGRKSSRKQNICYDQFFSDSEESDADFDIDFMAEKRFSLKPGRKIINPNNNKVFVFKKNLTNQCTDNDIPTDKSLEEDAKIDQEKDVFNFSTSSDAGKSPLKKHKKRKSVMPNSKKRSVNKQYDVDKKLSKRMSKRNSKPEVNQDEVPVVAHARKSILNLNKDNCPLPLKSNRKSVRFTLVGITPQDEINHPDCDSSNEINVTPDNEESNDIHNIESESSGNSLGKRLSSKKKYISARSNSLKATGDIVKRSSSKSKKSRKRDSLEDVCESDCSPTKKVFQESKEVPPQNTEICNNLSCEKQEQNKDFTDKFELLQGKTVSSELPEEKPINTKKDEIERTDTKNVKRPFSGVSERISNKKQSIVDDLFPSKTEEMKPVNVKKEKNSCKKLSELSSDIDVNKVKRPFSGVSERVSNKKQSIVDDLFPELDDAICEIVDKKMETSLKMSEDGPNKIYSIKEAGKSIDSNCNKGDLVTPKTSKQKSDCGKKKNSKKKKACPRQSKDKENTPNNAERFFKLDVLTSDNNLPFGSKESAEKVVPLKKSKKKKESTCLLQNDLKTDVLSSENAIVPDEVASGRPRRNRPVISLKEPSINTKMRRE</sequence>
<proteinExistence type="inferred from homology"/>
<dbReference type="AlphaFoldDB" id="A0A8T0G0P7"/>
<feature type="compositionally biased region" description="Polar residues" evidence="3">
    <location>
        <begin position="197"/>
        <end position="210"/>
    </location>
</feature>
<dbReference type="Proteomes" id="UP000807504">
    <property type="component" value="Unassembled WGS sequence"/>
</dbReference>
<feature type="region of interest" description="Disordered" evidence="3">
    <location>
        <begin position="969"/>
        <end position="1006"/>
    </location>
</feature>
<feature type="compositionally biased region" description="Pro residues" evidence="3">
    <location>
        <begin position="223"/>
        <end position="235"/>
    </location>
</feature>
<feature type="compositionally biased region" description="Polar residues" evidence="3">
    <location>
        <begin position="845"/>
        <end position="854"/>
    </location>
</feature>
<keyword evidence="6" id="KW-1185">Reference proteome</keyword>
<accession>A0A8T0G0P7</accession>
<dbReference type="GO" id="GO:0045132">
    <property type="term" value="P:meiotic chromosome segregation"/>
    <property type="evidence" value="ECO:0007669"/>
    <property type="project" value="InterPro"/>
</dbReference>
<feature type="domain" description="Shugoshin C-terminal" evidence="4">
    <location>
        <begin position="1226"/>
        <end position="1248"/>
    </location>
</feature>
<evidence type="ECO:0000259" key="4">
    <source>
        <dbReference type="Pfam" id="PF07557"/>
    </source>
</evidence>
<comment type="similarity">
    <text evidence="1">Belongs to the shugoshin family.</text>
</comment>
<evidence type="ECO:0000256" key="1">
    <source>
        <dbReference type="ARBA" id="ARBA00010845"/>
    </source>
</evidence>
<feature type="compositionally biased region" description="Basic residues" evidence="3">
    <location>
        <begin position="750"/>
        <end position="769"/>
    </location>
</feature>
<dbReference type="GO" id="GO:0000775">
    <property type="term" value="C:chromosome, centromeric region"/>
    <property type="evidence" value="ECO:0007669"/>
    <property type="project" value="InterPro"/>
</dbReference>
<feature type="region of interest" description="Disordered" evidence="3">
    <location>
        <begin position="321"/>
        <end position="340"/>
    </location>
</feature>
<comment type="caution">
    <text evidence="5">The sequence shown here is derived from an EMBL/GenBank/DDBJ whole genome shotgun (WGS) entry which is preliminary data.</text>
</comment>
<evidence type="ECO:0000313" key="6">
    <source>
        <dbReference type="Proteomes" id="UP000807504"/>
    </source>
</evidence>
<feature type="region of interest" description="Disordered" evidence="3">
    <location>
        <begin position="1113"/>
        <end position="1161"/>
    </location>
</feature>
<feature type="region of interest" description="Disordered" evidence="3">
    <location>
        <begin position="740"/>
        <end position="794"/>
    </location>
</feature>
<evidence type="ECO:0000256" key="2">
    <source>
        <dbReference type="ARBA" id="ARBA00022829"/>
    </source>
</evidence>
<gene>
    <name evidence="5" type="ORF">HNY73_001233</name>
</gene>
<reference evidence="5" key="2">
    <citation type="submission" date="2020-06" db="EMBL/GenBank/DDBJ databases">
        <authorList>
            <person name="Sheffer M."/>
        </authorList>
    </citation>
    <scope>NUCLEOTIDE SEQUENCE</scope>
</reference>
<protein>
    <recommendedName>
        <fullName evidence="4">Shugoshin C-terminal domain-containing protein</fullName>
    </recommendedName>
</protein>
<feature type="compositionally biased region" description="Basic and acidic residues" evidence="3">
    <location>
        <begin position="975"/>
        <end position="994"/>
    </location>
</feature>
<keyword evidence="2" id="KW-0159">Chromosome partition</keyword>